<gene>
    <name evidence="1" type="ORF">AFUS01_LOCUS27893</name>
</gene>
<dbReference type="Proteomes" id="UP000708208">
    <property type="component" value="Unassembled WGS sequence"/>
</dbReference>
<accession>A0A8J2KLR0</accession>
<name>A0A8J2KLR0_9HEXA</name>
<proteinExistence type="predicted"/>
<sequence>MTDQIYKIPQQKFETTIELALSDLNLNCRLETILKGKKNFLQVSQAKILKQHYFHYKATRVLVRMD</sequence>
<evidence type="ECO:0000313" key="1">
    <source>
        <dbReference type="EMBL" id="CAG7817320.1"/>
    </source>
</evidence>
<reference evidence="1" key="1">
    <citation type="submission" date="2021-06" db="EMBL/GenBank/DDBJ databases">
        <authorList>
            <person name="Hodson N. C."/>
            <person name="Mongue J. A."/>
            <person name="Jaron S. K."/>
        </authorList>
    </citation>
    <scope>NUCLEOTIDE SEQUENCE</scope>
</reference>
<dbReference type="EMBL" id="CAJVCH010391398">
    <property type="protein sequence ID" value="CAG7817320.1"/>
    <property type="molecule type" value="Genomic_DNA"/>
</dbReference>
<protein>
    <submittedName>
        <fullName evidence="1">Uncharacterized protein</fullName>
    </submittedName>
</protein>
<organism evidence="1 2">
    <name type="scientific">Allacma fusca</name>
    <dbReference type="NCBI Taxonomy" id="39272"/>
    <lineage>
        <taxon>Eukaryota</taxon>
        <taxon>Metazoa</taxon>
        <taxon>Ecdysozoa</taxon>
        <taxon>Arthropoda</taxon>
        <taxon>Hexapoda</taxon>
        <taxon>Collembola</taxon>
        <taxon>Symphypleona</taxon>
        <taxon>Sminthuridae</taxon>
        <taxon>Allacma</taxon>
    </lineage>
</organism>
<keyword evidence="2" id="KW-1185">Reference proteome</keyword>
<comment type="caution">
    <text evidence="1">The sequence shown here is derived from an EMBL/GenBank/DDBJ whole genome shotgun (WGS) entry which is preliminary data.</text>
</comment>
<evidence type="ECO:0000313" key="2">
    <source>
        <dbReference type="Proteomes" id="UP000708208"/>
    </source>
</evidence>
<dbReference type="AlphaFoldDB" id="A0A8J2KLR0"/>